<organism evidence="4">
    <name type="scientific">Timema bartmani</name>
    <dbReference type="NCBI Taxonomy" id="61472"/>
    <lineage>
        <taxon>Eukaryota</taxon>
        <taxon>Metazoa</taxon>
        <taxon>Ecdysozoa</taxon>
        <taxon>Arthropoda</taxon>
        <taxon>Hexapoda</taxon>
        <taxon>Insecta</taxon>
        <taxon>Pterygota</taxon>
        <taxon>Neoptera</taxon>
        <taxon>Polyneoptera</taxon>
        <taxon>Phasmatodea</taxon>
        <taxon>Timematodea</taxon>
        <taxon>Timematoidea</taxon>
        <taxon>Timematidae</taxon>
        <taxon>Timema</taxon>
    </lineage>
</organism>
<proteinExistence type="predicted"/>
<evidence type="ECO:0000313" key="4">
    <source>
        <dbReference type="EMBL" id="CAD7442142.1"/>
    </source>
</evidence>
<name>A0A7R9EW50_9NEOP</name>
<dbReference type="GO" id="GO:0003677">
    <property type="term" value="F:DNA binding"/>
    <property type="evidence" value="ECO:0007669"/>
    <property type="project" value="InterPro"/>
</dbReference>
<protein>
    <recommendedName>
        <fullName evidence="3">HTH psq-type domain-containing protein</fullName>
    </recommendedName>
</protein>
<gene>
    <name evidence="4" type="ORF">TBIB3V08_LOCUS4582</name>
</gene>
<dbReference type="InterPro" id="IPR007889">
    <property type="entry name" value="HTH_Psq"/>
</dbReference>
<feature type="domain" description="HTH psq-type" evidence="3">
    <location>
        <begin position="3"/>
        <end position="50"/>
    </location>
</feature>
<accession>A0A7R9EW50</accession>
<comment type="subcellular location">
    <subcellularLocation>
        <location evidence="1">Nucleus</location>
    </subcellularLocation>
</comment>
<evidence type="ECO:0000256" key="2">
    <source>
        <dbReference type="SAM" id="MobiDB-lite"/>
    </source>
</evidence>
<dbReference type="SUPFAM" id="SSF46689">
    <property type="entry name" value="Homeodomain-like"/>
    <property type="match status" value="1"/>
</dbReference>
<dbReference type="InterPro" id="IPR009057">
    <property type="entry name" value="Homeodomain-like_sf"/>
</dbReference>
<dbReference type="EMBL" id="OD565582">
    <property type="protein sequence ID" value="CAD7442142.1"/>
    <property type="molecule type" value="Genomic_DNA"/>
</dbReference>
<sequence>MSRKRTFLALMKKYKIIQKMDEKKITKTEIARWHDIPKSTLFMILKMREEIGHGRNHRQLEGRVTGVDEEAAVHVPPAAANAEDPDNPPPVDANSQPGPSMEPEPLPSIAPLSAPLTFTWLCDEETWQRLAPDCMYEEYIEYIAADDDITVWSTLNAADIIREQQESSDEKGEEEMEEEPEDIPTTKDVLKARDIYSRAFKCQGAREVLWSQFYNVKEFILFELCDISSHSAACVTSESDQMVDVTSTETTCPICKKMVSAESVDVHADSILYLKINPTRRCYVTHLGADLEVCLSSCWNLAKGDMAWPRGATGTEGIKMINTQGGTHSSRHTVCYSCICIYMKGKWKTTLNIAEWDSNTDLSIINSVIYSESDQDHAANEAGVMAASNCLGNASEWLDFVFGRAGCERLFTLILPAVGRSGSAKLSGRLLVCSVANWCQDSDLRKTKEGETEAVVAGETE</sequence>
<dbReference type="AlphaFoldDB" id="A0A7R9EW50"/>
<feature type="region of interest" description="Disordered" evidence="2">
    <location>
        <begin position="78"/>
        <end position="109"/>
    </location>
</feature>
<evidence type="ECO:0000259" key="3">
    <source>
        <dbReference type="Pfam" id="PF04218"/>
    </source>
</evidence>
<feature type="compositionally biased region" description="Acidic residues" evidence="2">
    <location>
        <begin position="171"/>
        <end position="182"/>
    </location>
</feature>
<reference evidence="4" key="1">
    <citation type="submission" date="2020-11" db="EMBL/GenBank/DDBJ databases">
        <authorList>
            <person name="Tran Van P."/>
        </authorList>
    </citation>
    <scope>NUCLEOTIDE SEQUENCE</scope>
</reference>
<dbReference type="GO" id="GO:0005634">
    <property type="term" value="C:nucleus"/>
    <property type="evidence" value="ECO:0007669"/>
    <property type="project" value="UniProtKB-SubCell"/>
</dbReference>
<dbReference type="Gene3D" id="1.10.10.60">
    <property type="entry name" value="Homeodomain-like"/>
    <property type="match status" value="1"/>
</dbReference>
<dbReference type="Pfam" id="PF04218">
    <property type="entry name" value="CENP-B_N"/>
    <property type="match status" value="1"/>
</dbReference>
<evidence type="ECO:0000256" key="1">
    <source>
        <dbReference type="ARBA" id="ARBA00004123"/>
    </source>
</evidence>
<feature type="region of interest" description="Disordered" evidence="2">
    <location>
        <begin position="164"/>
        <end position="184"/>
    </location>
</feature>